<proteinExistence type="predicted"/>
<gene>
    <name evidence="2" type="ORF">V1264_023693</name>
</gene>
<keyword evidence="3" id="KW-1185">Reference proteome</keyword>
<feature type="chain" id="PRO_5043024712" evidence="1">
    <location>
        <begin position="27"/>
        <end position="120"/>
    </location>
</feature>
<evidence type="ECO:0000313" key="2">
    <source>
        <dbReference type="EMBL" id="KAK7100818.1"/>
    </source>
</evidence>
<reference evidence="2 3" key="1">
    <citation type="submission" date="2024-02" db="EMBL/GenBank/DDBJ databases">
        <title>Chromosome-scale genome assembly of the rough periwinkle Littorina saxatilis.</title>
        <authorList>
            <person name="De Jode A."/>
            <person name="Faria R."/>
            <person name="Formenti G."/>
            <person name="Sims Y."/>
            <person name="Smith T.P."/>
            <person name="Tracey A."/>
            <person name="Wood J.M.D."/>
            <person name="Zagrodzka Z.B."/>
            <person name="Johannesson K."/>
            <person name="Butlin R.K."/>
            <person name="Leder E.H."/>
        </authorList>
    </citation>
    <scope>NUCLEOTIDE SEQUENCE [LARGE SCALE GENOMIC DNA]</scope>
    <source>
        <strain evidence="2">Snail1</strain>
        <tissue evidence="2">Muscle</tissue>
    </source>
</reference>
<dbReference type="EMBL" id="JBAMIC010000011">
    <property type="protein sequence ID" value="KAK7100818.1"/>
    <property type="molecule type" value="Genomic_DNA"/>
</dbReference>
<accession>A0AAN9G9P3</accession>
<dbReference type="Proteomes" id="UP001374579">
    <property type="component" value="Unassembled WGS sequence"/>
</dbReference>
<organism evidence="2 3">
    <name type="scientific">Littorina saxatilis</name>
    <dbReference type="NCBI Taxonomy" id="31220"/>
    <lineage>
        <taxon>Eukaryota</taxon>
        <taxon>Metazoa</taxon>
        <taxon>Spiralia</taxon>
        <taxon>Lophotrochozoa</taxon>
        <taxon>Mollusca</taxon>
        <taxon>Gastropoda</taxon>
        <taxon>Caenogastropoda</taxon>
        <taxon>Littorinimorpha</taxon>
        <taxon>Littorinoidea</taxon>
        <taxon>Littorinidae</taxon>
        <taxon>Littorina</taxon>
    </lineage>
</organism>
<name>A0AAN9G9P3_9CAEN</name>
<evidence type="ECO:0000256" key="1">
    <source>
        <dbReference type="SAM" id="SignalP"/>
    </source>
</evidence>
<evidence type="ECO:0000313" key="3">
    <source>
        <dbReference type="Proteomes" id="UP001374579"/>
    </source>
</evidence>
<dbReference type="AlphaFoldDB" id="A0AAN9G9P3"/>
<keyword evidence="1" id="KW-0732">Signal</keyword>
<sequence length="120" mass="12581">MEVCGKMLILSGVAVAAMFFFSPAHGAMMLSPGACPDGKQPGESWSSGDCGECTCLAPTDWMSEGGYSCASCGVYSIQLDNPQCYTTKETPDASYPQCCNIAVRCPGDDGYNETYANGSN</sequence>
<feature type="signal peptide" evidence="1">
    <location>
        <begin position="1"/>
        <end position="26"/>
    </location>
</feature>
<protein>
    <submittedName>
        <fullName evidence="2">Uncharacterized protein</fullName>
    </submittedName>
</protein>
<comment type="caution">
    <text evidence="2">The sequence shown here is derived from an EMBL/GenBank/DDBJ whole genome shotgun (WGS) entry which is preliminary data.</text>
</comment>